<evidence type="ECO:0000256" key="1">
    <source>
        <dbReference type="ARBA" id="ARBA00022448"/>
    </source>
</evidence>
<dbReference type="SUPFAM" id="SSF52540">
    <property type="entry name" value="P-loop containing nucleoside triphosphate hydrolases"/>
    <property type="match status" value="1"/>
</dbReference>
<dbReference type="PROSITE" id="PS00211">
    <property type="entry name" value="ABC_TRANSPORTER_1"/>
    <property type="match status" value="1"/>
</dbReference>
<sequence length="272" mass="29874">MSALLSLRNIWVEYGEKIVLENVSLDIEEGSFVSIIGPSGAGKSSLLRVILGQEVPTRGSILLDGVPLPGECGPDRGVVFQRYSVFPHLSALRNTVFGLECKQAPFSARLFGGPRREAMARAEEMLDAVGLRDSMHLYPAEMSGGMQQRLAIAQALIKRPRILLLDEPFGALDPGIRADMHGLITRLWNEYQLTVIMVTHDIKEAFSLGTRVLTLDKRRHDPHAPHRYGATAVYDLALTRKTQPTDPATADPVPVETSDDHGSITIDTNNNN</sequence>
<keyword evidence="1" id="KW-0813">Transport</keyword>
<name>A0A7G6VXE0_9SPHN</name>
<dbReference type="PANTHER" id="PTHR42781">
    <property type="entry name" value="SPERMIDINE/PUTRESCINE IMPORT ATP-BINDING PROTEIN POTA"/>
    <property type="match status" value="1"/>
</dbReference>
<dbReference type="InterPro" id="IPR027417">
    <property type="entry name" value="P-loop_NTPase"/>
</dbReference>
<dbReference type="PANTHER" id="PTHR42781:SF8">
    <property type="entry name" value="BICARBONATE TRANSPORT ATP-BINDING PROTEIN CMPC"/>
    <property type="match status" value="1"/>
</dbReference>
<dbReference type="SMART" id="SM00382">
    <property type="entry name" value="AAA"/>
    <property type="match status" value="1"/>
</dbReference>
<protein>
    <submittedName>
        <fullName evidence="6">ABC transporter ATP-binding protein</fullName>
    </submittedName>
</protein>
<evidence type="ECO:0000313" key="6">
    <source>
        <dbReference type="EMBL" id="QNE06405.1"/>
    </source>
</evidence>
<dbReference type="AlphaFoldDB" id="A0A7G6VXE0"/>
<dbReference type="EMBL" id="CP060052">
    <property type="protein sequence ID" value="QNE06405.1"/>
    <property type="molecule type" value="Genomic_DNA"/>
</dbReference>
<dbReference type="InterPro" id="IPR003439">
    <property type="entry name" value="ABC_transporter-like_ATP-bd"/>
</dbReference>
<dbReference type="Gene3D" id="3.40.50.300">
    <property type="entry name" value="P-loop containing nucleotide triphosphate hydrolases"/>
    <property type="match status" value="1"/>
</dbReference>
<dbReference type="GO" id="GO:0005524">
    <property type="term" value="F:ATP binding"/>
    <property type="evidence" value="ECO:0007669"/>
    <property type="project" value="UniProtKB-KW"/>
</dbReference>
<reference evidence="6 7" key="1">
    <citation type="submission" date="2020-08" db="EMBL/GenBank/DDBJ databases">
        <authorList>
            <person name="Liu G."/>
            <person name="Sun C."/>
        </authorList>
    </citation>
    <scope>NUCLEOTIDE SEQUENCE [LARGE SCALE GENOMIC DNA]</scope>
    <source>
        <strain evidence="6 7">OT19</strain>
    </source>
</reference>
<organism evidence="6 7">
    <name type="scientific">Croceicoccus marinus</name>
    <dbReference type="NCBI Taxonomy" id="450378"/>
    <lineage>
        <taxon>Bacteria</taxon>
        <taxon>Pseudomonadati</taxon>
        <taxon>Pseudomonadota</taxon>
        <taxon>Alphaproteobacteria</taxon>
        <taxon>Sphingomonadales</taxon>
        <taxon>Erythrobacteraceae</taxon>
        <taxon>Croceicoccus</taxon>
    </lineage>
</organism>
<dbReference type="InterPro" id="IPR003593">
    <property type="entry name" value="AAA+_ATPase"/>
</dbReference>
<dbReference type="RefSeq" id="WP_185885399.1">
    <property type="nucleotide sequence ID" value="NZ_CP060052.1"/>
</dbReference>
<feature type="region of interest" description="Disordered" evidence="4">
    <location>
        <begin position="243"/>
        <end position="272"/>
    </location>
</feature>
<keyword evidence="3 6" id="KW-0067">ATP-binding</keyword>
<keyword evidence="2" id="KW-0547">Nucleotide-binding</keyword>
<dbReference type="InterPro" id="IPR017871">
    <property type="entry name" value="ABC_transporter-like_CS"/>
</dbReference>
<dbReference type="GO" id="GO:0016887">
    <property type="term" value="F:ATP hydrolysis activity"/>
    <property type="evidence" value="ECO:0007669"/>
    <property type="project" value="InterPro"/>
</dbReference>
<dbReference type="CDD" id="cd03293">
    <property type="entry name" value="ABC_NrtD_SsuB_transporters"/>
    <property type="match status" value="1"/>
</dbReference>
<proteinExistence type="predicted"/>
<evidence type="ECO:0000313" key="7">
    <source>
        <dbReference type="Proteomes" id="UP000515297"/>
    </source>
</evidence>
<dbReference type="Proteomes" id="UP000515297">
    <property type="component" value="Chromosome"/>
</dbReference>
<dbReference type="PROSITE" id="PS50893">
    <property type="entry name" value="ABC_TRANSPORTER_2"/>
    <property type="match status" value="1"/>
</dbReference>
<evidence type="ECO:0000256" key="3">
    <source>
        <dbReference type="ARBA" id="ARBA00022840"/>
    </source>
</evidence>
<dbReference type="Pfam" id="PF00005">
    <property type="entry name" value="ABC_tran"/>
    <property type="match status" value="1"/>
</dbReference>
<feature type="domain" description="ABC transporter" evidence="5">
    <location>
        <begin position="5"/>
        <end position="242"/>
    </location>
</feature>
<evidence type="ECO:0000256" key="2">
    <source>
        <dbReference type="ARBA" id="ARBA00022741"/>
    </source>
</evidence>
<evidence type="ECO:0000259" key="5">
    <source>
        <dbReference type="PROSITE" id="PS50893"/>
    </source>
</evidence>
<dbReference type="InterPro" id="IPR050093">
    <property type="entry name" value="ABC_SmlMolc_Importer"/>
</dbReference>
<accession>A0A7G6VXE0</accession>
<evidence type="ECO:0000256" key="4">
    <source>
        <dbReference type="SAM" id="MobiDB-lite"/>
    </source>
</evidence>
<gene>
    <name evidence="6" type="ORF">H4O24_07395</name>
</gene>